<evidence type="ECO:0000313" key="15">
    <source>
        <dbReference type="Proteomes" id="UP000183788"/>
    </source>
</evidence>
<evidence type="ECO:0000256" key="3">
    <source>
        <dbReference type="ARBA" id="ARBA00012584"/>
    </source>
</evidence>
<reference evidence="14 16" key="2">
    <citation type="submission" date="2023-11" db="EMBL/GenBank/DDBJ databases">
        <title>MicrobeMod: A computational toolkit for identifying prokaryotic methylation and restriction-modification with nanopore sequencing.</title>
        <authorList>
            <person name="Crits-Christoph A."/>
            <person name="Kang S.C."/>
            <person name="Lee H."/>
            <person name="Ostrov N."/>
        </authorList>
    </citation>
    <scope>NUCLEOTIDE SEQUENCE [LARGE SCALE GENOMIC DNA]</scope>
    <source>
        <strain evidence="14 16">ATCC 23090</strain>
    </source>
</reference>
<keyword evidence="5 14" id="KW-0808">Transferase</keyword>
<dbReference type="NCBIfam" id="TIGR00057">
    <property type="entry name" value="L-threonylcarbamoyladenylate synthase"/>
    <property type="match status" value="1"/>
</dbReference>
<dbReference type="EC" id="2.7.7.87" evidence="3"/>
<evidence type="ECO:0000256" key="9">
    <source>
        <dbReference type="ARBA" id="ARBA00022840"/>
    </source>
</evidence>
<evidence type="ECO:0000259" key="12">
    <source>
        <dbReference type="PROSITE" id="PS51163"/>
    </source>
</evidence>
<keyword evidence="4" id="KW-0963">Cytoplasm</keyword>
<dbReference type="Proteomes" id="UP000183788">
    <property type="component" value="Unassembled WGS sequence"/>
</dbReference>
<evidence type="ECO:0000256" key="8">
    <source>
        <dbReference type="ARBA" id="ARBA00022741"/>
    </source>
</evidence>
<dbReference type="AlphaFoldDB" id="A0A1K1RTT9"/>
<accession>A0A1K1RTT9</accession>
<dbReference type="Pfam" id="PF01300">
    <property type="entry name" value="Sua5_yciO_yrdC"/>
    <property type="match status" value="1"/>
</dbReference>
<evidence type="ECO:0000313" key="13">
    <source>
        <dbReference type="EMBL" id="SFW75576.1"/>
    </source>
</evidence>
<dbReference type="GO" id="GO:0008033">
    <property type="term" value="P:tRNA processing"/>
    <property type="evidence" value="ECO:0007669"/>
    <property type="project" value="UniProtKB-KW"/>
</dbReference>
<dbReference type="GO" id="GO:0006450">
    <property type="term" value="P:regulation of translational fidelity"/>
    <property type="evidence" value="ECO:0007669"/>
    <property type="project" value="TreeGrafter"/>
</dbReference>
<dbReference type="GO" id="GO:0000049">
    <property type="term" value="F:tRNA binding"/>
    <property type="evidence" value="ECO:0007669"/>
    <property type="project" value="TreeGrafter"/>
</dbReference>
<sequence>MTTDFENDVTAALAALRTGGLILYPTDTIWGIGCDATNEEAVKKVFALKQRPEKKSLVILLADVKDLLKYVAHPDPAIADLIASFDRPTTVIYEGALELAPSVINEDGTVAIRLVQDPFCRHLVKRLRKPLVSTSANLSGQPSPAFYADIDPAVKNGVDYVVSYRQDDNTPRQPSRIVKLLKDGTLQIIRE</sequence>
<dbReference type="RefSeq" id="WP_072363252.1">
    <property type="nucleotide sequence ID" value="NZ_CP139972.1"/>
</dbReference>
<keyword evidence="6" id="KW-0819">tRNA processing</keyword>
<comment type="subcellular location">
    <subcellularLocation>
        <location evidence="1">Cytoplasm</location>
    </subcellularLocation>
</comment>
<reference evidence="13 15" key="1">
    <citation type="submission" date="2016-11" db="EMBL/GenBank/DDBJ databases">
        <authorList>
            <person name="Jaros S."/>
            <person name="Januszkiewicz K."/>
            <person name="Wedrychowicz H."/>
        </authorList>
    </citation>
    <scope>NUCLEOTIDE SEQUENCE [LARGE SCALE GENOMIC DNA]</scope>
    <source>
        <strain evidence="13 15">DSM 784</strain>
    </source>
</reference>
<evidence type="ECO:0000313" key="16">
    <source>
        <dbReference type="Proteomes" id="UP001326715"/>
    </source>
</evidence>
<dbReference type="Gene3D" id="3.90.870.10">
    <property type="entry name" value="DHBP synthase"/>
    <property type="match status" value="1"/>
</dbReference>
<keyword evidence="9" id="KW-0067">ATP-binding</keyword>
<dbReference type="SUPFAM" id="SSF55821">
    <property type="entry name" value="YrdC/RibB"/>
    <property type="match status" value="1"/>
</dbReference>
<gene>
    <name evidence="13" type="ORF">SAMN05661012_04259</name>
    <name evidence="14" type="ORF">SR876_11100</name>
</gene>
<dbReference type="PANTHER" id="PTHR17490:SF16">
    <property type="entry name" value="THREONYLCARBAMOYL-AMP SYNTHASE"/>
    <property type="match status" value="1"/>
</dbReference>
<evidence type="ECO:0000256" key="2">
    <source>
        <dbReference type="ARBA" id="ARBA00007663"/>
    </source>
</evidence>
<feature type="domain" description="YrdC-like" evidence="12">
    <location>
        <begin position="6"/>
        <end position="191"/>
    </location>
</feature>
<evidence type="ECO:0000256" key="4">
    <source>
        <dbReference type="ARBA" id="ARBA00022490"/>
    </source>
</evidence>
<dbReference type="InterPro" id="IPR017945">
    <property type="entry name" value="DHBP_synth_RibB-like_a/b_dom"/>
</dbReference>
<dbReference type="OrthoDB" id="9814580at2"/>
<comment type="similarity">
    <text evidence="2">Belongs to the SUA5 family.</text>
</comment>
<evidence type="ECO:0000256" key="7">
    <source>
        <dbReference type="ARBA" id="ARBA00022695"/>
    </source>
</evidence>
<protein>
    <recommendedName>
        <fullName evidence="10">L-threonylcarbamoyladenylate synthase</fullName>
        <ecNumber evidence="3">2.7.7.87</ecNumber>
    </recommendedName>
    <alternativeName>
        <fullName evidence="10">L-threonylcarbamoyladenylate synthase</fullName>
    </alternativeName>
</protein>
<dbReference type="InterPro" id="IPR006070">
    <property type="entry name" value="Sua5-like_dom"/>
</dbReference>
<evidence type="ECO:0000256" key="11">
    <source>
        <dbReference type="ARBA" id="ARBA00048366"/>
    </source>
</evidence>
<dbReference type="PANTHER" id="PTHR17490">
    <property type="entry name" value="SUA5"/>
    <property type="match status" value="1"/>
</dbReference>
<name>A0A1K1RTT9_9BACT</name>
<proteinExistence type="inferred from homology"/>
<dbReference type="GO" id="GO:0005524">
    <property type="term" value="F:ATP binding"/>
    <property type="evidence" value="ECO:0007669"/>
    <property type="project" value="UniProtKB-KW"/>
</dbReference>
<dbReference type="InterPro" id="IPR050156">
    <property type="entry name" value="TC-AMP_synthase_SUA5"/>
</dbReference>
<dbReference type="EMBL" id="FPIZ01000014">
    <property type="protein sequence ID" value="SFW75576.1"/>
    <property type="molecule type" value="Genomic_DNA"/>
</dbReference>
<keyword evidence="16" id="KW-1185">Reference proteome</keyword>
<comment type="catalytic activity">
    <reaction evidence="11">
        <text>L-threonine + hydrogencarbonate + ATP = L-threonylcarbamoyladenylate + diphosphate + H2O</text>
        <dbReference type="Rhea" id="RHEA:36407"/>
        <dbReference type="ChEBI" id="CHEBI:15377"/>
        <dbReference type="ChEBI" id="CHEBI:17544"/>
        <dbReference type="ChEBI" id="CHEBI:30616"/>
        <dbReference type="ChEBI" id="CHEBI:33019"/>
        <dbReference type="ChEBI" id="CHEBI:57926"/>
        <dbReference type="ChEBI" id="CHEBI:73682"/>
        <dbReference type="EC" id="2.7.7.87"/>
    </reaction>
</comment>
<organism evidence="13 15">
    <name type="scientific">Chitinophaga sancti</name>
    <dbReference type="NCBI Taxonomy" id="1004"/>
    <lineage>
        <taxon>Bacteria</taxon>
        <taxon>Pseudomonadati</taxon>
        <taxon>Bacteroidota</taxon>
        <taxon>Chitinophagia</taxon>
        <taxon>Chitinophagales</taxon>
        <taxon>Chitinophagaceae</taxon>
        <taxon>Chitinophaga</taxon>
    </lineage>
</organism>
<evidence type="ECO:0000256" key="1">
    <source>
        <dbReference type="ARBA" id="ARBA00004496"/>
    </source>
</evidence>
<dbReference type="GO" id="GO:0005737">
    <property type="term" value="C:cytoplasm"/>
    <property type="evidence" value="ECO:0007669"/>
    <property type="project" value="UniProtKB-SubCell"/>
</dbReference>
<keyword evidence="8" id="KW-0547">Nucleotide-binding</keyword>
<evidence type="ECO:0000256" key="10">
    <source>
        <dbReference type="ARBA" id="ARBA00029774"/>
    </source>
</evidence>
<evidence type="ECO:0000256" key="5">
    <source>
        <dbReference type="ARBA" id="ARBA00022679"/>
    </source>
</evidence>
<evidence type="ECO:0000313" key="14">
    <source>
        <dbReference type="EMBL" id="WQG92053.1"/>
    </source>
</evidence>
<dbReference type="GO" id="GO:0061710">
    <property type="term" value="F:L-threonylcarbamoyladenylate synthase"/>
    <property type="evidence" value="ECO:0007669"/>
    <property type="project" value="UniProtKB-EC"/>
</dbReference>
<dbReference type="EMBL" id="CP140154">
    <property type="protein sequence ID" value="WQG92053.1"/>
    <property type="molecule type" value="Genomic_DNA"/>
</dbReference>
<evidence type="ECO:0000256" key="6">
    <source>
        <dbReference type="ARBA" id="ARBA00022694"/>
    </source>
</evidence>
<keyword evidence="7 14" id="KW-0548">Nucleotidyltransferase</keyword>
<dbReference type="STRING" id="1004.SAMN05661012_04259"/>
<dbReference type="Proteomes" id="UP001326715">
    <property type="component" value="Chromosome"/>
</dbReference>
<dbReference type="GO" id="GO:0003725">
    <property type="term" value="F:double-stranded RNA binding"/>
    <property type="evidence" value="ECO:0007669"/>
    <property type="project" value="InterPro"/>
</dbReference>
<dbReference type="PROSITE" id="PS51163">
    <property type="entry name" value="YRDC"/>
    <property type="match status" value="1"/>
</dbReference>